<proteinExistence type="predicted"/>
<feature type="domain" description="N-acetyltransferase" evidence="1">
    <location>
        <begin position="1"/>
        <end position="148"/>
    </location>
</feature>
<dbReference type="Gene3D" id="3.40.630.30">
    <property type="match status" value="1"/>
</dbReference>
<dbReference type="PROSITE" id="PS51186">
    <property type="entry name" value="GNAT"/>
    <property type="match status" value="1"/>
</dbReference>
<evidence type="ECO:0000259" key="1">
    <source>
        <dbReference type="PROSITE" id="PS51186"/>
    </source>
</evidence>
<name>A0A3D2X3Z7_9FIRM</name>
<dbReference type="CDD" id="cd04301">
    <property type="entry name" value="NAT_SF"/>
    <property type="match status" value="1"/>
</dbReference>
<comment type="caution">
    <text evidence="2">The sequence shown here is derived from an EMBL/GenBank/DDBJ whole genome shotgun (WGS) entry which is preliminary data.</text>
</comment>
<organism evidence="2 3">
    <name type="scientific">Lachnoclostridium phytofermentans</name>
    <dbReference type="NCBI Taxonomy" id="66219"/>
    <lineage>
        <taxon>Bacteria</taxon>
        <taxon>Bacillati</taxon>
        <taxon>Bacillota</taxon>
        <taxon>Clostridia</taxon>
        <taxon>Lachnospirales</taxon>
        <taxon>Lachnospiraceae</taxon>
    </lineage>
</organism>
<protein>
    <recommendedName>
        <fullName evidence="1">N-acetyltransferase domain-containing protein</fullName>
    </recommendedName>
</protein>
<dbReference type="EMBL" id="DPVV01000184">
    <property type="protein sequence ID" value="HCL01832.1"/>
    <property type="molecule type" value="Genomic_DNA"/>
</dbReference>
<evidence type="ECO:0000313" key="3">
    <source>
        <dbReference type="Proteomes" id="UP000262969"/>
    </source>
</evidence>
<gene>
    <name evidence="2" type="ORF">DHW61_05355</name>
</gene>
<evidence type="ECO:0000313" key="2">
    <source>
        <dbReference type="EMBL" id="HCL01832.1"/>
    </source>
</evidence>
<dbReference type="InterPro" id="IPR000182">
    <property type="entry name" value="GNAT_dom"/>
</dbReference>
<dbReference type="Pfam" id="PF13527">
    <property type="entry name" value="Acetyltransf_9"/>
    <property type="match status" value="1"/>
</dbReference>
<dbReference type="GO" id="GO:0016747">
    <property type="term" value="F:acyltransferase activity, transferring groups other than amino-acyl groups"/>
    <property type="evidence" value="ECO:0007669"/>
    <property type="project" value="InterPro"/>
</dbReference>
<dbReference type="InterPro" id="IPR016181">
    <property type="entry name" value="Acyl_CoA_acyltransferase"/>
</dbReference>
<reference evidence="2 3" key="1">
    <citation type="journal article" date="2018" name="Nat. Biotechnol.">
        <title>A standardized bacterial taxonomy based on genome phylogeny substantially revises the tree of life.</title>
        <authorList>
            <person name="Parks D.H."/>
            <person name="Chuvochina M."/>
            <person name="Waite D.W."/>
            <person name="Rinke C."/>
            <person name="Skarshewski A."/>
            <person name="Chaumeil P.A."/>
            <person name="Hugenholtz P."/>
        </authorList>
    </citation>
    <scope>NUCLEOTIDE SEQUENCE [LARGE SCALE GENOMIC DNA]</scope>
    <source>
        <strain evidence="2">UBA11728</strain>
    </source>
</reference>
<dbReference type="Proteomes" id="UP000262969">
    <property type="component" value="Unassembled WGS sequence"/>
</dbReference>
<dbReference type="SUPFAM" id="SSF55729">
    <property type="entry name" value="Acyl-CoA N-acyltransferases (Nat)"/>
    <property type="match status" value="1"/>
</dbReference>
<accession>A0A3D2X3Z7</accession>
<sequence>MITLATKEMMPQLKKMWQICFQDEISYVDFYYDNRFKEENTYVYKKGEEILGMLTLLPASYRYADDETLPIHYVYAVATLPKARNQGIASDLLEEASRTSEGKYSAGTILVPASKELFSYYERRGYQTIYFKKQLYFKAAAEHMLTAASIKAENVRVHEVSLAYERSYEKNDILPEEYKQLRDFYFDRPGYVKWNLEAITYAVKEARFVGGKVLKLTVDNHSYAIMYYKKNNQLVMKETTLPEDLIADAIAYLMKEEECLEAIVTVPSYYAFEGELQPYAMVRLNTDAYANGYFNLALD</sequence>
<dbReference type="AlphaFoldDB" id="A0A3D2X3Z7"/>